<dbReference type="Gene3D" id="2.30.110.20">
    <property type="entry name" value="Hcp1-like"/>
    <property type="match status" value="1"/>
</dbReference>
<accession>A0AAU7JME7</accession>
<reference evidence="1" key="1">
    <citation type="submission" date="2024-05" db="EMBL/GenBank/DDBJ databases">
        <authorList>
            <person name="Kim S."/>
            <person name="Heo J."/>
            <person name="Choi H."/>
            <person name="Choi Y."/>
            <person name="Kwon S.-W."/>
            <person name="Kim Y."/>
        </authorList>
    </citation>
    <scope>NUCLEOTIDE SEQUENCE</scope>
    <source>
        <strain evidence="1">KACC 23698</strain>
    </source>
</reference>
<protein>
    <submittedName>
        <fullName evidence="1">Type VI secretion system tube protein Hcp</fullName>
    </submittedName>
</protein>
<sequence>MTQTNYQLTIESVRGEMKRDGKTDQIEVRSFEFGVEVARDGASGQASQRRRYTDVTFTKLVDRSSPSIQQLLATNGKIKKATLTVEKAGDKDADGKPLIYYRLILSDAYISSYKICGEELDDEFGTIPRDEFSINFRKIDVEYTEQHRSGGGTGAVTFSDELDSNR</sequence>
<dbReference type="InterPro" id="IPR008514">
    <property type="entry name" value="T6SS_Hcp"/>
</dbReference>
<dbReference type="PANTHER" id="PTHR36152:SF1">
    <property type="entry name" value="UBIQUITIN-LIKE DOMAIN-CONTAINING PROTEIN"/>
    <property type="match status" value="1"/>
</dbReference>
<organism evidence="1">
    <name type="scientific">Alsobacter sp. KACC 23698</name>
    <dbReference type="NCBI Taxonomy" id="3149229"/>
    <lineage>
        <taxon>Bacteria</taxon>
        <taxon>Pseudomonadati</taxon>
        <taxon>Pseudomonadota</taxon>
        <taxon>Alphaproteobacteria</taxon>
        <taxon>Hyphomicrobiales</taxon>
        <taxon>Alsobacteraceae</taxon>
        <taxon>Alsobacter</taxon>
    </lineage>
</organism>
<proteinExistence type="predicted"/>
<dbReference type="RefSeq" id="WP_406858295.1">
    <property type="nucleotide sequence ID" value="NZ_CP157484.1"/>
</dbReference>
<dbReference type="Pfam" id="PF05638">
    <property type="entry name" value="T6SS_HCP"/>
    <property type="match status" value="1"/>
</dbReference>
<dbReference type="AlphaFoldDB" id="A0AAU7JME7"/>
<dbReference type="PANTHER" id="PTHR36152">
    <property type="entry name" value="CYTOPLASMIC PROTEIN-RELATED"/>
    <property type="match status" value="1"/>
</dbReference>
<dbReference type="InterPro" id="IPR036624">
    <property type="entry name" value="Hcp1-lik_sf"/>
</dbReference>
<gene>
    <name evidence="1" type="ORF">ABEG18_12000</name>
</gene>
<dbReference type="SUPFAM" id="SSF141452">
    <property type="entry name" value="Hcp1-like"/>
    <property type="match status" value="1"/>
</dbReference>
<evidence type="ECO:0000313" key="1">
    <source>
        <dbReference type="EMBL" id="XBO41441.1"/>
    </source>
</evidence>
<dbReference type="InterPro" id="IPR053165">
    <property type="entry name" value="HSI-I_assembly_Hcp1"/>
</dbReference>
<dbReference type="EMBL" id="CP157484">
    <property type="protein sequence ID" value="XBO41441.1"/>
    <property type="molecule type" value="Genomic_DNA"/>
</dbReference>
<dbReference type="NCBIfam" id="TIGR03344">
    <property type="entry name" value="VI_effect_Hcp1"/>
    <property type="match status" value="1"/>
</dbReference>
<name>A0AAU7JME7_9HYPH</name>